<feature type="compositionally biased region" description="Basic and acidic residues" evidence="1">
    <location>
        <begin position="1604"/>
        <end position="1629"/>
    </location>
</feature>
<dbReference type="RefSeq" id="XP_038969420.1">
    <property type="nucleotide sequence ID" value="XM_039113805.1"/>
</dbReference>
<feature type="region of interest" description="Disordered" evidence="1">
    <location>
        <begin position="295"/>
        <end position="331"/>
    </location>
</feature>
<evidence type="ECO:0000256" key="1">
    <source>
        <dbReference type="SAM" id="MobiDB-lite"/>
    </source>
</evidence>
<feature type="region of interest" description="Disordered" evidence="1">
    <location>
        <begin position="1977"/>
        <end position="2033"/>
    </location>
</feature>
<dbReference type="KEGG" id="pkn:PKNH_0304900"/>
<feature type="region of interest" description="Disordered" evidence="1">
    <location>
        <begin position="2123"/>
        <end position="2189"/>
    </location>
</feature>
<feature type="compositionally biased region" description="Basic residues" evidence="1">
    <location>
        <begin position="1904"/>
        <end position="1915"/>
    </location>
</feature>
<feature type="region of interest" description="Disordered" evidence="1">
    <location>
        <begin position="1892"/>
        <end position="1923"/>
    </location>
</feature>
<feature type="compositionally biased region" description="Basic and acidic residues" evidence="1">
    <location>
        <begin position="401"/>
        <end position="416"/>
    </location>
</feature>
<dbReference type="GeneID" id="7318932"/>
<accession>A0A679KVH9</accession>
<feature type="compositionally biased region" description="Basic and acidic residues" evidence="1">
    <location>
        <begin position="586"/>
        <end position="613"/>
    </location>
</feature>
<dbReference type="VEuPathDB" id="PlasmoDB:PKNH_0304900"/>
<feature type="compositionally biased region" description="Low complexity" evidence="1">
    <location>
        <begin position="1998"/>
        <end position="2019"/>
    </location>
</feature>
<organism evidence="2 3">
    <name type="scientific">Plasmodium knowlesi (strain H)</name>
    <dbReference type="NCBI Taxonomy" id="5851"/>
    <lineage>
        <taxon>Eukaryota</taxon>
        <taxon>Sar</taxon>
        <taxon>Alveolata</taxon>
        <taxon>Apicomplexa</taxon>
        <taxon>Aconoidasida</taxon>
        <taxon>Haemosporida</taxon>
        <taxon>Plasmodiidae</taxon>
        <taxon>Plasmodium</taxon>
        <taxon>Plasmodium (Plasmodium)</taxon>
    </lineage>
</organism>
<protein>
    <submittedName>
        <fullName evidence="2">Uncharacterized protein</fullName>
    </submittedName>
</protein>
<feature type="compositionally biased region" description="Basic and acidic residues" evidence="1">
    <location>
        <begin position="461"/>
        <end position="472"/>
    </location>
</feature>
<feature type="region of interest" description="Disordered" evidence="1">
    <location>
        <begin position="685"/>
        <end position="729"/>
    </location>
</feature>
<feature type="compositionally biased region" description="Basic residues" evidence="1">
    <location>
        <begin position="2170"/>
        <end position="2179"/>
    </location>
</feature>
<gene>
    <name evidence="2" type="ORF">PKNH_0304900</name>
</gene>
<feature type="compositionally biased region" description="Basic and acidic residues" evidence="1">
    <location>
        <begin position="1378"/>
        <end position="1402"/>
    </location>
</feature>
<feature type="region of interest" description="Disordered" evidence="1">
    <location>
        <begin position="1055"/>
        <end position="1085"/>
    </location>
</feature>
<feature type="compositionally biased region" description="Basic and acidic residues" evidence="1">
    <location>
        <begin position="2123"/>
        <end position="2155"/>
    </location>
</feature>
<sequence>MISDEDSPFLIENLKSILQRGNTKVVRDKRKKYVDDIFDLALRNLRSGRRKIKKSQKIDLRRVSKEIQNGEGYLEGEALTLSNGFSSDVCSTKQESERYNECAFSDKANYDSENFDDEEHSEFSPGLRIDEDIRLFNESTKRKLFNDLLDYYNVLKLEHFDGSYSCGQSSYPHEDFGLGQDHSGCENFPRGFEKNVLDKSPLEAEHATSRCGGKTKQHNHSVGGKTQHSLLTNDKKCMNRSGASKSNAHGRVTPQSVLSNGMIKKKKENIEHAFTNLAKPTVTEDRKFKSVQQNCGGIERDSGGERKSTHKGSNKHNVDTKEAKNGNRGLESCKDLANGKIEEVASSHSTHAGKSKCTSGGNLKIYGSKILPSKKYVNIPKLNFGPALSVPNEVGEVGEMTAERGASKNGKVYKEKRGSRKLNVNKNDNHLERDASEPSTDAHACDEERSHVSLKSCVSSRLDHSRLNEERKKRNLPPEEEELDSKETDTFLSKEHICKSSIIPSTRNGLNINQNGGKKRAHRATASNLSNGMEKSRRLIEHLTRKTMYKGENKKKGVRKNKEKVKKYFMDSSNTGNGNNFTRVKEKVDRERKKVDRERKKVDRERKKVDRERKKVNREKKRVHCEKKKVDIEKWENKSNSRNFEGDSLEGDIMERKRKNGKLPLPKGSDQFLCYVNSRGEKKKEGKYEGVRISSVESSKSDKDGSSRSSHLMPTFEGHHTQGSKRNDKEVLEDGSLEMLKLSMKHFHISKGEGDEEKLKLRERYPSEGKVGYDQKGEYIFCEKCREIHANMEDDNLKNGFSQDMMSKSVLKGEQRYHQCGRKGERSNEDCSYVTLEEVSKNGAHNFYFRKSTYTSLRGKSILLSGVGDGGAKHSESDLSNSVRFSLISYLSEGEHYHDPNDDKYLYPFCDEMYEDGKIAGEFDLPREVYALDNGNENDNENDNQNDNQIGNQIDKEDLYLAFQQSIPSGEKSLPDELLRSKSPTNNVESESSDDTQFRRCDYVRGHICRILKKENWDDQAESMLNLFFHYVEVEGRCDKNGYTLIRKDMTRDKKEIRKGGRGKKGNKTGVWKQKHQKVDLERGERSGGMDKLERVYLDDVPKSLPLTMLIVRNYEEENLHHQHGQRKGKNEKVSVRYKVELTGMKNFVRIKKAIEKEKKLFSRIERIYDFCTFDEEDCGERYDNNIVDRFIPFPKMGWSCSKEGYQHEVLSVLHSTLAQERKDFLFHDEGENPINADRSHVGGKGLMLDNALLRVPKKEGTNKANKFVKRSPLAKWNVNVCTKLIKQPGGKNALVKKDYKGVAIHFYEKDPMKCSFKKGVPAVFGSPKGKAIQIGTSKKFPLLKKSAWEGSYPRIKDVKCGKGHHVTNFKDYLTEVRNTRGGNKTEEPFPKGGKKSKDSKDTQGCSPLSSSIVKIVDDKNDEKVITDSFLLQTGVEAEVVKSEISNRSKGELGSYRKLKSSSYHILKRGGSKKDGDFKLVIDPQKGVLDTLGSAHNGSLKNHHDEVLRKEYREGENKEGDSKMFEDSYERKKSEDGEHSHRRFKTDKQNYTPIENGAQSLNEVGSSGKPRGKGEKQPSNEKEEGIQTLQVEGRSEEELSSLSKDGKRKTEDKENYNSRRSEGMVDKFHPNVIERFYESFKRSKMGKEEGRNWKEAEESGLEQKGDTLNKEGSPRKMLKSKEVASSRKNSLRRKGSLREGRSISHTVSKHEKEMKQNCDFGPPAENKIGSGKDEKTNIAEGFFKKSEFNDITYFRNNIQEKIFPLMLAEGRSPPRVSNKNEIRWTTSPHGTSHMFNAPRKDDTLTRNNSKRRTNLVGHRKRSLIKRRGNLSPRVVNTFFPHKMTRSQMGKSVIKNEKGMATNSNYVDLRNIECSKSTLEFLLERKYLKRNNADEGTDGTEVQKKKEKKKKKKKKKDLSLACNQSEGRVLPKRFEMSRQENAKKMSSKKIAILKGVPETDQFSNLSYFEGGKGRPPISWTRKYSIDEGKKKKEEKRVRPLPSSSLPSSSSSSSLSSSRRSATTTGATHEAALARKLARGVEKREALNFPQIKEAHTSCTLRSNDEAKATPFGYYLLTQEKDGRKIKSSSYAQSNISSLSYRLRKFVRVKREIYLSDMDVERSSGMDSRVVEEKAEGRVEGRVEGKDEEKAERRVGEQIRQAGHHKSDQRKAPHKDKHKSASKIGSPLRKAPGKRIKQTYHFLTIKINIITVFLQSSYIKRINMNVSYNIQVKIYSSSDRKTIEKNWTKETFPCYFTSHTSGIGLSSDAFKKIDVMCESESRQIFKLVVSCRREKSFLKKELIRIYSRTFEAPIELKTYSLSKNKKYAFETGSSNDELYEMNGNIIMGTL</sequence>
<name>A0A679KVH9_PLAKH</name>
<evidence type="ECO:0000313" key="3">
    <source>
        <dbReference type="Proteomes" id="UP000031513"/>
    </source>
</evidence>
<dbReference type="InParanoid" id="A0A679KVH9"/>
<feature type="region of interest" description="Disordered" evidence="1">
    <location>
        <begin position="970"/>
        <end position="996"/>
    </location>
</feature>
<feature type="region of interest" description="Disordered" evidence="1">
    <location>
        <begin position="1784"/>
        <end position="1806"/>
    </location>
</feature>
<feature type="compositionally biased region" description="Polar residues" evidence="1">
    <location>
        <begin position="1784"/>
        <end position="1794"/>
    </location>
</feature>
<keyword evidence="3" id="KW-1185">Reference proteome</keyword>
<proteinExistence type="predicted"/>
<feature type="compositionally biased region" description="Basic residues" evidence="1">
    <location>
        <begin position="614"/>
        <end position="626"/>
    </location>
</feature>
<feature type="compositionally biased region" description="Polar residues" evidence="1">
    <location>
        <begin position="1549"/>
        <end position="1565"/>
    </location>
</feature>
<feature type="compositionally biased region" description="Basic and acidic residues" evidence="1">
    <location>
        <begin position="427"/>
        <end position="436"/>
    </location>
</feature>
<feature type="region of interest" description="Disordered" evidence="1">
    <location>
        <begin position="209"/>
        <end position="228"/>
    </location>
</feature>
<feature type="region of interest" description="Disordered" evidence="1">
    <location>
        <begin position="586"/>
        <end position="626"/>
    </location>
</feature>
<feature type="region of interest" description="Disordered" evidence="1">
    <location>
        <begin position="401"/>
        <end position="489"/>
    </location>
</feature>
<feature type="compositionally biased region" description="Basic and acidic residues" evidence="1">
    <location>
        <begin position="1635"/>
        <end position="1685"/>
    </location>
</feature>
<feature type="compositionally biased region" description="Basic and acidic residues" evidence="1">
    <location>
        <begin position="1982"/>
        <end position="1996"/>
    </location>
</feature>
<feature type="region of interest" description="Disordered" evidence="1">
    <location>
        <begin position="1378"/>
        <end position="1408"/>
    </location>
</feature>
<feature type="compositionally biased region" description="Basic and acidic residues" evidence="1">
    <location>
        <begin position="298"/>
        <end position="307"/>
    </location>
</feature>
<feature type="compositionally biased region" description="Basic and acidic residues" evidence="1">
    <location>
        <begin position="717"/>
        <end position="729"/>
    </location>
</feature>
<dbReference type="OrthoDB" id="376267at2759"/>
<dbReference type="Proteomes" id="UP000031513">
    <property type="component" value="Chromosome 3"/>
</dbReference>
<feature type="compositionally biased region" description="Basic and acidic residues" evidence="1">
    <location>
        <begin position="316"/>
        <end position="325"/>
    </location>
</feature>
<dbReference type="EMBL" id="AM910985">
    <property type="protein sequence ID" value="CAA9986477.1"/>
    <property type="molecule type" value="Genomic_DNA"/>
</dbReference>
<feature type="region of interest" description="Disordered" evidence="1">
    <location>
        <begin position="1491"/>
        <end position="1733"/>
    </location>
</feature>
<feature type="compositionally biased region" description="Basic and acidic residues" evidence="1">
    <location>
        <begin position="1502"/>
        <end position="1539"/>
    </location>
</feature>
<feature type="compositionally biased region" description="Basic and acidic residues" evidence="1">
    <location>
        <begin position="1696"/>
        <end position="1716"/>
    </location>
</feature>
<reference evidence="2 3" key="1">
    <citation type="journal article" date="2008" name="Nature">
        <title>The genome of Plasmodium knowlesi strain H, a zoonotic malaria parasite with host range from monkey to man.</title>
        <authorList>
            <person name="Pain A."/>
            <person name="Boehme U."/>
            <person name="Berry A.E."/>
            <person name="Mungall K."/>
            <person name="Finn R."/>
            <person name="Jackson A.P."/>
            <person name="Mourier T."/>
            <person name="Mistry J."/>
            <person name="Pasini E.M."/>
            <person name="Aslett M."/>
            <person name="Balasubrammaniam S."/>
            <person name="Borgwardt K."/>
            <person name="Brooks K."/>
            <person name="Carret C."/>
            <person name="Carver T.J."/>
            <person name="Cherevach I."/>
            <person name="Chillingworth T."/>
            <person name="Clarke T.G."/>
            <person name="Galinski M.R."/>
            <person name="Hall N."/>
            <person name="Harper D."/>
            <person name="Harris D."/>
            <person name="Hauser H."/>
            <person name="Ivens A."/>
            <person name="Janssen C.S."/>
            <person name="Keane T."/>
            <person name="Larke N."/>
            <person name="Lapp S."/>
            <person name="Marti M."/>
            <person name="Moule S."/>
            <person name="Meyer I.M."/>
            <person name="Ormond D."/>
            <person name="Peters N."/>
            <person name="Sanders M."/>
            <person name="Sanders S."/>
            <person name="Sergeant T.J."/>
            <person name="Simmonds M."/>
            <person name="Smith F."/>
            <person name="Squares R."/>
            <person name="Thurston S."/>
            <person name="Tivey A.R."/>
            <person name="Walker D."/>
            <person name="White B."/>
            <person name="Zuiderwijk E."/>
            <person name="Churcher C."/>
            <person name="Quail M.A."/>
            <person name="Cowman A.F."/>
            <person name="Turner C.M.R."/>
            <person name="Rajandream M.A."/>
            <person name="Kocken C.H.M."/>
            <person name="Thomas A.W."/>
            <person name="Newbold C.I."/>
            <person name="Barrell B.G."/>
            <person name="Berriman M."/>
        </authorList>
    </citation>
    <scope>NUCLEOTIDE SEQUENCE [LARGE SCALE GENOMIC DNA]</scope>
    <source>
        <strain evidence="2 3">H</strain>
    </source>
</reference>
<evidence type="ECO:0000313" key="2">
    <source>
        <dbReference type="EMBL" id="CAA9986477.1"/>
    </source>
</evidence>
<feature type="compositionally biased region" description="Basic and acidic residues" evidence="1">
    <location>
        <begin position="1572"/>
        <end position="1585"/>
    </location>
</feature>